<accession>A0A375BAH6</accession>
<evidence type="ECO:0000313" key="2">
    <source>
        <dbReference type="EMBL" id="SOY40600.1"/>
    </source>
</evidence>
<reference evidence="2" key="1">
    <citation type="submission" date="2018-01" db="EMBL/GenBank/DDBJ databases">
        <authorList>
            <person name="Clerissi C."/>
        </authorList>
    </citation>
    <scope>NUCLEOTIDE SEQUENCE</scope>
    <source>
        <strain evidence="2">Cupriavidus taiwanensis LMG 19430</strain>
    </source>
</reference>
<dbReference type="EMBL" id="OFSN01000001">
    <property type="protein sequence ID" value="SOY40600.1"/>
    <property type="molecule type" value="Genomic_DNA"/>
</dbReference>
<proteinExistence type="predicted"/>
<protein>
    <submittedName>
        <fullName evidence="2">Uncharacterized protein</fullName>
    </submittedName>
</protein>
<evidence type="ECO:0000256" key="1">
    <source>
        <dbReference type="SAM" id="MobiDB-lite"/>
    </source>
</evidence>
<comment type="caution">
    <text evidence="2">The sequence shown here is derived from an EMBL/GenBank/DDBJ whole genome shotgun (WGS) entry which is preliminary data.</text>
</comment>
<organism evidence="2">
    <name type="scientific">Cupriavidus taiwanensis</name>
    <dbReference type="NCBI Taxonomy" id="164546"/>
    <lineage>
        <taxon>Bacteria</taxon>
        <taxon>Pseudomonadati</taxon>
        <taxon>Pseudomonadota</taxon>
        <taxon>Betaproteobacteria</taxon>
        <taxon>Burkholderiales</taxon>
        <taxon>Burkholderiaceae</taxon>
        <taxon>Cupriavidus</taxon>
    </lineage>
</organism>
<gene>
    <name evidence="2" type="ORF">CBM2586_A10565</name>
</gene>
<name>A0A375BAH6_9BURK</name>
<sequence length="272" mass="27856">MGHSNAAGVRALCGTALRPRAGTLSSLARGDGGARLRQRLLQVGAVEVGLHAAQRAGGGAAVAVQEQHRRRHPDLVRAGPGARGGLAAVGIAQRRVGGHVELAHGDLAGGRLRAQVVAAHRVAVTAARHRHQHHQRLAAARGVGAVGGEVGGRRQVRRAGGGHAGHDSQQRARGQPVQAGARGGSSGEAGRRHGGCGEKEAARQALARRFRDNTGFRAPATAPARAVPSLCFRPVFHASRAAPAESCCRAPLVPDMLCRAAGAGPVRLFAAL</sequence>
<feature type="region of interest" description="Disordered" evidence="1">
    <location>
        <begin position="155"/>
        <end position="197"/>
    </location>
</feature>
<dbReference type="AlphaFoldDB" id="A0A375BAH6"/>
<dbReference type="Proteomes" id="UP000257016">
    <property type="component" value="Unassembled WGS sequence"/>
</dbReference>